<evidence type="ECO:0000256" key="1">
    <source>
        <dbReference type="HAMAP-Rule" id="MF_00386"/>
    </source>
</evidence>
<proteinExistence type="inferred from homology"/>
<dbReference type="PANTHER" id="PTHR33383">
    <property type="entry name" value="MEMBRANE PROTEIN INSERTION EFFICIENCY FACTOR-RELATED"/>
    <property type="match status" value="1"/>
</dbReference>
<accession>A0A7H0FWN7</accession>
<keyword evidence="1" id="KW-1003">Cell membrane</keyword>
<dbReference type="Proteomes" id="UP000516018">
    <property type="component" value="Chromosome"/>
</dbReference>
<dbReference type="InterPro" id="IPR002696">
    <property type="entry name" value="Membr_insert_effic_factor_YidD"/>
</dbReference>
<dbReference type="NCBIfam" id="TIGR00278">
    <property type="entry name" value="membrane protein insertion efficiency factor YidD"/>
    <property type="match status" value="1"/>
</dbReference>
<organism evidence="2 3">
    <name type="scientific">Agrilutibacter terrestris</name>
    <dbReference type="NCBI Taxonomy" id="2865112"/>
    <lineage>
        <taxon>Bacteria</taxon>
        <taxon>Pseudomonadati</taxon>
        <taxon>Pseudomonadota</taxon>
        <taxon>Gammaproteobacteria</taxon>
        <taxon>Lysobacterales</taxon>
        <taxon>Lysobacteraceae</taxon>
        <taxon>Agrilutibacter</taxon>
    </lineage>
</organism>
<dbReference type="Pfam" id="PF01809">
    <property type="entry name" value="YidD"/>
    <property type="match status" value="1"/>
</dbReference>
<dbReference type="RefSeq" id="WP_187711894.1">
    <property type="nucleotide sequence ID" value="NZ_CP060820.1"/>
</dbReference>
<dbReference type="AlphaFoldDB" id="A0A7H0FWN7"/>
<name>A0A7H0FWN7_9GAMM</name>
<reference evidence="2 3" key="1">
    <citation type="submission" date="2020-08" db="EMBL/GenBank/DDBJ databases">
        <title>Lysobacter sp. II4 sp. nov., isolated from soil.</title>
        <authorList>
            <person name="Woo C.Y."/>
            <person name="Kim J."/>
        </authorList>
    </citation>
    <scope>NUCLEOTIDE SEQUENCE [LARGE SCALE GENOMIC DNA]</scope>
    <source>
        <strain evidence="2 3">II4</strain>
    </source>
</reference>
<dbReference type="HAMAP" id="MF_00386">
    <property type="entry name" value="UPF0161_YidD"/>
    <property type="match status" value="1"/>
</dbReference>
<keyword evidence="3" id="KW-1185">Reference proteome</keyword>
<protein>
    <recommendedName>
        <fullName evidence="1">Putative membrane protein insertion efficiency factor</fullName>
    </recommendedName>
</protein>
<sequence length="98" mass="10901">MAPDALSPVTACWHEGIVIDRLLILMLRGYKRWLSPLIGPACRFHPTCSVYAMEAIARFGALKGSWLAARRLLRCHPLHPGGFDPVPPLNGKPPCHRH</sequence>
<dbReference type="SMART" id="SM01234">
    <property type="entry name" value="Haemolytic"/>
    <property type="match status" value="1"/>
</dbReference>
<gene>
    <name evidence="2" type="primary">yidD</name>
    <name evidence="2" type="ORF">H8B22_13410</name>
</gene>
<dbReference type="EMBL" id="CP060820">
    <property type="protein sequence ID" value="QNP40453.1"/>
    <property type="molecule type" value="Genomic_DNA"/>
</dbReference>
<evidence type="ECO:0000313" key="3">
    <source>
        <dbReference type="Proteomes" id="UP000516018"/>
    </source>
</evidence>
<dbReference type="GO" id="GO:0005886">
    <property type="term" value="C:plasma membrane"/>
    <property type="evidence" value="ECO:0007669"/>
    <property type="project" value="UniProtKB-SubCell"/>
</dbReference>
<dbReference type="KEGG" id="lsx:H8B22_13410"/>
<comment type="similarity">
    <text evidence="1">Belongs to the UPF0161 family.</text>
</comment>
<comment type="function">
    <text evidence="1">Could be involved in insertion of integral membrane proteins into the membrane.</text>
</comment>
<keyword evidence="1" id="KW-0472">Membrane</keyword>
<dbReference type="PANTHER" id="PTHR33383:SF1">
    <property type="entry name" value="MEMBRANE PROTEIN INSERTION EFFICIENCY FACTOR-RELATED"/>
    <property type="match status" value="1"/>
</dbReference>
<comment type="subcellular location">
    <subcellularLocation>
        <location evidence="1">Cell membrane</location>
        <topology evidence="1">Peripheral membrane protein</topology>
        <orientation evidence="1">Cytoplasmic side</orientation>
    </subcellularLocation>
</comment>
<evidence type="ECO:0000313" key="2">
    <source>
        <dbReference type="EMBL" id="QNP40453.1"/>
    </source>
</evidence>